<evidence type="ECO:0000313" key="2">
    <source>
        <dbReference type="Proteomes" id="UP001163321"/>
    </source>
</evidence>
<dbReference type="Proteomes" id="UP001163321">
    <property type="component" value="Chromosome 11"/>
</dbReference>
<proteinExistence type="predicted"/>
<comment type="caution">
    <text evidence="1">The sequence shown here is derived from an EMBL/GenBank/DDBJ whole genome shotgun (WGS) entry which is preliminary data.</text>
</comment>
<accession>A0ACC0WL48</accession>
<gene>
    <name evidence="1" type="ORF">PsorP6_017712</name>
</gene>
<organism evidence="1 2">
    <name type="scientific">Peronosclerospora sorghi</name>
    <dbReference type="NCBI Taxonomy" id="230839"/>
    <lineage>
        <taxon>Eukaryota</taxon>
        <taxon>Sar</taxon>
        <taxon>Stramenopiles</taxon>
        <taxon>Oomycota</taxon>
        <taxon>Peronosporomycetes</taxon>
        <taxon>Peronosporales</taxon>
        <taxon>Peronosporaceae</taxon>
        <taxon>Peronosclerospora</taxon>
    </lineage>
</organism>
<protein>
    <submittedName>
        <fullName evidence="1">Uncharacterized protein</fullName>
    </submittedName>
</protein>
<keyword evidence="2" id="KW-1185">Reference proteome</keyword>
<sequence length="118" mass="13475">MARDKHVDSLIQDAMTLDTSTLGLSSARIGRVKWVANEKPHLDAHTRSRPRAKKKKTRQQDKCITIRRESCEDKRSREEDRDRACVERIRTQPSTTLARPCALVSTLRRHVGVCQPTG</sequence>
<name>A0ACC0WL48_9STRA</name>
<reference evidence="1 2" key="1">
    <citation type="journal article" date="2022" name="bioRxiv">
        <title>The genome of the oomycete Peronosclerospora sorghi, a cosmopolitan pathogen of maize and sorghum, is inflated with dispersed pseudogenes.</title>
        <authorList>
            <person name="Fletcher K."/>
            <person name="Martin F."/>
            <person name="Isakeit T."/>
            <person name="Cavanaugh K."/>
            <person name="Magill C."/>
            <person name="Michelmore R."/>
        </authorList>
    </citation>
    <scope>NUCLEOTIDE SEQUENCE [LARGE SCALE GENOMIC DNA]</scope>
    <source>
        <strain evidence="1">P6</strain>
    </source>
</reference>
<dbReference type="EMBL" id="CM047590">
    <property type="protein sequence ID" value="KAI9919600.1"/>
    <property type="molecule type" value="Genomic_DNA"/>
</dbReference>
<evidence type="ECO:0000313" key="1">
    <source>
        <dbReference type="EMBL" id="KAI9919600.1"/>
    </source>
</evidence>